<dbReference type="InterPro" id="IPR003343">
    <property type="entry name" value="Big_2"/>
</dbReference>
<keyword evidence="1" id="KW-0732">Signal</keyword>
<reference evidence="3 4" key="1">
    <citation type="submission" date="2023-09" db="EMBL/GenBank/DDBJ databases">
        <authorList>
            <person name="Qi X."/>
        </authorList>
    </citation>
    <scope>NUCLEOTIDE SEQUENCE [LARGE SCALE GENOMIC DNA]</scope>
    <source>
        <strain evidence="3 4">S1-1</strain>
    </source>
</reference>
<feature type="chain" id="PRO_5045702256" evidence="1">
    <location>
        <begin position="32"/>
        <end position="1241"/>
    </location>
</feature>
<dbReference type="Pfam" id="PF12708">
    <property type="entry name" value="Pect-lyase_RHGA_epim"/>
    <property type="match status" value="1"/>
</dbReference>
<dbReference type="Pfam" id="PF02368">
    <property type="entry name" value="Big_2"/>
    <property type="match status" value="1"/>
</dbReference>
<name>A0ABZ0GK80_9GAMM</name>
<dbReference type="EMBL" id="CP136600">
    <property type="protein sequence ID" value="WOH36267.1"/>
    <property type="molecule type" value="Genomic_DNA"/>
</dbReference>
<dbReference type="SUPFAM" id="SSF49373">
    <property type="entry name" value="Invasin/intimin cell-adhesion fragments"/>
    <property type="match status" value="1"/>
</dbReference>
<feature type="domain" description="BIG2" evidence="2">
    <location>
        <begin position="873"/>
        <end position="950"/>
    </location>
</feature>
<dbReference type="InterPro" id="IPR008964">
    <property type="entry name" value="Invasin/intimin_cell_adhesion"/>
</dbReference>
<gene>
    <name evidence="3" type="ORF">RI844_12905</name>
</gene>
<organism evidence="3 4">
    <name type="scientific">Thalassotalea fonticola</name>
    <dbReference type="NCBI Taxonomy" id="3065649"/>
    <lineage>
        <taxon>Bacteria</taxon>
        <taxon>Pseudomonadati</taxon>
        <taxon>Pseudomonadota</taxon>
        <taxon>Gammaproteobacteria</taxon>
        <taxon>Alteromonadales</taxon>
        <taxon>Colwelliaceae</taxon>
        <taxon>Thalassotalea</taxon>
    </lineage>
</organism>
<dbReference type="InterPro" id="IPR012334">
    <property type="entry name" value="Pectin_lyas_fold"/>
</dbReference>
<dbReference type="Pfam" id="PF16315">
    <property type="entry name" value="DUF4955"/>
    <property type="match status" value="1"/>
</dbReference>
<dbReference type="Gene3D" id="2.60.40.1080">
    <property type="match status" value="1"/>
</dbReference>
<feature type="signal peptide" evidence="1">
    <location>
        <begin position="1"/>
        <end position="31"/>
    </location>
</feature>
<evidence type="ECO:0000313" key="4">
    <source>
        <dbReference type="Proteomes" id="UP001301442"/>
    </source>
</evidence>
<dbReference type="InterPro" id="IPR011050">
    <property type="entry name" value="Pectin_lyase_fold/virulence"/>
</dbReference>
<dbReference type="Pfam" id="PF22352">
    <property type="entry name" value="K319L-like_PKD"/>
    <property type="match status" value="1"/>
</dbReference>
<dbReference type="RefSeq" id="WP_348395081.1">
    <property type="nucleotide sequence ID" value="NZ_CP136600.1"/>
</dbReference>
<dbReference type="Proteomes" id="UP001301442">
    <property type="component" value="Chromosome"/>
</dbReference>
<evidence type="ECO:0000256" key="1">
    <source>
        <dbReference type="SAM" id="SignalP"/>
    </source>
</evidence>
<dbReference type="SUPFAM" id="SSF51126">
    <property type="entry name" value="Pectin lyase-like"/>
    <property type="match status" value="1"/>
</dbReference>
<dbReference type="InterPro" id="IPR035986">
    <property type="entry name" value="PKD_dom_sf"/>
</dbReference>
<protein>
    <submittedName>
        <fullName evidence="3">DUF4955 domain-containing protein</fullName>
    </submittedName>
</protein>
<proteinExistence type="predicted"/>
<dbReference type="Gene3D" id="2.60.40.10">
    <property type="entry name" value="Immunoglobulins"/>
    <property type="match status" value="1"/>
</dbReference>
<dbReference type="Gene3D" id="2.160.20.10">
    <property type="entry name" value="Single-stranded right-handed beta-helix, Pectin lyase-like"/>
    <property type="match status" value="1"/>
</dbReference>
<dbReference type="InterPro" id="IPR024535">
    <property type="entry name" value="RHGA/B-epi-like_pectate_lyase"/>
</dbReference>
<evidence type="ECO:0000313" key="3">
    <source>
        <dbReference type="EMBL" id="WOH36267.1"/>
    </source>
</evidence>
<evidence type="ECO:0000259" key="2">
    <source>
        <dbReference type="SMART" id="SM00635"/>
    </source>
</evidence>
<accession>A0ABZ0GK80</accession>
<sequence length="1241" mass="132091">MIQTKLDKFRIKQALVLSSTLIAALGSSAYAADADIWQQYTGVISSPTIPVLPDYSYAGYKLGMEGIPENHTLDVFNVTDYGAIANDLVSDQNAIQLAIDTAEANGGGVVFFPAGEFLVNTDAESTSTIQISSSNIILKGSGSTPGGTIIKMQNHMLLPDGAQPWATPNMITYSIPSSTNAITSITQDESRGSTIIHVTDANIFAGEKYLRLKMTANLTANSDYLDNRTPNSVWSAINDNGVELSEFHQIVAINSTDNTITLKDPVVDDIDASLNWTAEPYTMMENIGFEDIHFKGNFTDNFVHHKDYIHDYGWHAVSMVRAANSWVTRSRFTNVTRPVGMSLSYASSIHTILADGNGGHALTNIGGSSSRILQGLIWDNTSNGFYHGADMSGRANGSVTWRVEAEMGNGWDLHAAQPRTNLIDNYASAGISSSGGHYSNNPNHLTGLTIWNQSATEAETADPVNFWPGECGSNYCGTTLVSPTIVGYHGNDTTFAAASLKYQESTGSKVSPESLYEAQLAHRSVVGIPVPVIEDPVVEEPVTQTETFTNMTITSWGAETYVGDNGNTWSINGSGSGTFVDGTKGLYFQIPENGPVLAVESGTISGGISSFSIDLIDKWDAGDERTLELLINGDVIATSTHTGTEVYTFTVNDINIAGDFIIGIQNVSAGAEKTHSIAVDNISWVSFASNEPPVIEPPLVTQTETFTNMTLTTWGAETYVGDNGITWSIDGSGSGTFVNGTKSLYFQIPENGPVLAVESGTISGGISSFSIDLIDKWDAGDERTLELLINGDVIATSTHTGTEVYTFTVNDINIAGDFIIGIQNVSAGAEKTHSIAVDNISWVSFASNEPDWTVAAKAQFDTMKTNWYAAGIPVTGISMAQASAQIIAGQFLTLSAMVTPSYATDTSIVWSSSDPAIATVDAGGLVKALSSGSVTITATTNDGNFTATTVITSVEEQSKETFSNLALDGWGTETYVGANDIEWTVNAKGVTEYLNPSKHIYFQGNPSKPRFIAIQSGLISGGISSFSAPAKDLWSEGNERTLELLINGEVVDTFTHTGEDEYTYQVNDINIEGDFTLAIQNMSTGEGDNAVAIDNMTWKPYSGGTTEPGETGEPEQPTNVAPIAYAGTLQSIVLPSDKVNLSGACNDDDLPSTDAKTCTWSGPEGVTFADVNSAETIASFAAAGTYVLTLTANDGELTTTDKVTIMVNAEVPNEDKASSGGGSMGYMLFTLILLARRKLTK</sequence>
<dbReference type="SUPFAM" id="SSF49299">
    <property type="entry name" value="PKD domain"/>
    <property type="match status" value="1"/>
</dbReference>
<dbReference type="InterPro" id="IPR032532">
    <property type="entry name" value="DUF4955"/>
</dbReference>
<dbReference type="SMART" id="SM00635">
    <property type="entry name" value="BID_2"/>
    <property type="match status" value="1"/>
</dbReference>
<dbReference type="InterPro" id="IPR013783">
    <property type="entry name" value="Ig-like_fold"/>
</dbReference>
<keyword evidence="4" id="KW-1185">Reference proteome</keyword>